<dbReference type="EMBL" id="LAZR01001357">
    <property type="protein sequence ID" value="KKN45945.1"/>
    <property type="molecule type" value="Genomic_DNA"/>
</dbReference>
<protein>
    <submittedName>
        <fullName evidence="1">Uncharacterized protein</fullName>
    </submittedName>
</protein>
<organism evidence="1">
    <name type="scientific">marine sediment metagenome</name>
    <dbReference type="NCBI Taxonomy" id="412755"/>
    <lineage>
        <taxon>unclassified sequences</taxon>
        <taxon>metagenomes</taxon>
        <taxon>ecological metagenomes</taxon>
    </lineage>
</organism>
<dbReference type="PANTHER" id="PTHR34039:SF1">
    <property type="entry name" value="UPF0102 PROTEIN YRAN"/>
    <property type="match status" value="1"/>
</dbReference>
<dbReference type="InterPro" id="IPR003509">
    <property type="entry name" value="UPF0102_YraN-like"/>
</dbReference>
<dbReference type="AlphaFoldDB" id="A0A0F9QP28"/>
<dbReference type="InterPro" id="IPR011335">
    <property type="entry name" value="Restrct_endonuc-II-like"/>
</dbReference>
<dbReference type="SUPFAM" id="SSF52980">
    <property type="entry name" value="Restriction endonuclease-like"/>
    <property type="match status" value="1"/>
</dbReference>
<evidence type="ECO:0000313" key="1">
    <source>
        <dbReference type="EMBL" id="KKN45945.1"/>
    </source>
</evidence>
<dbReference type="Gene3D" id="3.40.1350.10">
    <property type="match status" value="1"/>
</dbReference>
<reference evidence="1" key="1">
    <citation type="journal article" date="2015" name="Nature">
        <title>Complex archaea that bridge the gap between prokaryotes and eukaryotes.</title>
        <authorList>
            <person name="Spang A."/>
            <person name="Saw J.H."/>
            <person name="Jorgensen S.L."/>
            <person name="Zaremba-Niedzwiedzka K."/>
            <person name="Martijn J."/>
            <person name="Lind A.E."/>
            <person name="van Eijk R."/>
            <person name="Schleper C."/>
            <person name="Guy L."/>
            <person name="Ettema T.J."/>
        </authorList>
    </citation>
    <scope>NUCLEOTIDE SEQUENCE</scope>
</reference>
<dbReference type="Pfam" id="PF02021">
    <property type="entry name" value="UPF0102"/>
    <property type="match status" value="1"/>
</dbReference>
<sequence>MGKHNEFGKEGEKIAANFLIEKGYTIQYKNYRYLKAEIDIIAQKKDILAVVEVRARSSDRIIPIAATITEKKKQLLIAGADQYVTSRKLKDVEVRFDVITILRNKNGFEIEHLESAFYHF</sequence>
<proteinExistence type="inferred from homology"/>
<name>A0A0F9QP28_9ZZZZ</name>
<dbReference type="InterPro" id="IPR011856">
    <property type="entry name" value="tRNA_endonuc-like_dom_sf"/>
</dbReference>
<dbReference type="GO" id="GO:0003676">
    <property type="term" value="F:nucleic acid binding"/>
    <property type="evidence" value="ECO:0007669"/>
    <property type="project" value="InterPro"/>
</dbReference>
<dbReference type="PANTHER" id="PTHR34039">
    <property type="entry name" value="UPF0102 PROTEIN YRAN"/>
    <property type="match status" value="1"/>
</dbReference>
<dbReference type="HAMAP" id="MF_00048">
    <property type="entry name" value="UPF0102"/>
    <property type="match status" value="1"/>
</dbReference>
<gene>
    <name evidence="1" type="ORF">LCGC14_0677890</name>
</gene>
<comment type="caution">
    <text evidence="1">The sequence shown here is derived from an EMBL/GenBank/DDBJ whole genome shotgun (WGS) entry which is preliminary data.</text>
</comment>
<accession>A0A0F9QP28</accession>